<dbReference type="PANTHER" id="PTHR46438:SF7">
    <property type="entry name" value="ALPHA_BETA-HYDROLASES SUPERFAMILY PROTEIN"/>
    <property type="match status" value="1"/>
</dbReference>
<dbReference type="PRINTS" id="PR00111">
    <property type="entry name" value="ABHYDROLASE"/>
</dbReference>
<dbReference type="PANTHER" id="PTHR46438">
    <property type="entry name" value="ALPHA/BETA-HYDROLASES SUPERFAMILY PROTEIN"/>
    <property type="match status" value="1"/>
</dbReference>
<dbReference type="GO" id="GO:0047746">
    <property type="term" value="F:chlorophyllase activity"/>
    <property type="evidence" value="ECO:0007669"/>
    <property type="project" value="TreeGrafter"/>
</dbReference>
<dbReference type="GO" id="GO:0015994">
    <property type="term" value="P:chlorophyll metabolic process"/>
    <property type="evidence" value="ECO:0007669"/>
    <property type="project" value="TreeGrafter"/>
</dbReference>
<protein>
    <recommendedName>
        <fullName evidence="1">AB hydrolase-1 domain-containing protein</fullName>
    </recommendedName>
</protein>
<dbReference type="EMBL" id="KI536661">
    <property type="protein sequence ID" value="ESR55123.1"/>
    <property type="molecule type" value="Genomic_DNA"/>
</dbReference>
<sequence length="63" mass="6720">NIGTLAKSYTVYAIDLLGFGASDKPAGYSYTREAWVQIILDLLDEVVKKPTVLIGNSVGSLAC</sequence>
<dbReference type="Gramene" id="ESR55123">
    <property type="protein sequence ID" value="ESR55123"/>
    <property type="gene ID" value="CICLE_v100242671mg"/>
</dbReference>
<feature type="non-terminal residue" evidence="2">
    <location>
        <position position="63"/>
    </location>
</feature>
<dbReference type="AlphaFoldDB" id="V4T4K8"/>
<reference evidence="2 3" key="1">
    <citation type="submission" date="2013-10" db="EMBL/GenBank/DDBJ databases">
        <authorList>
            <consortium name="International Citrus Genome Consortium"/>
            <person name="Jenkins J."/>
            <person name="Schmutz J."/>
            <person name="Prochnik S."/>
            <person name="Rokhsar D."/>
            <person name="Gmitter F."/>
            <person name="Ollitrault P."/>
            <person name="Machado M."/>
            <person name="Talon M."/>
            <person name="Wincker P."/>
            <person name="Jaillon O."/>
            <person name="Morgante M."/>
        </authorList>
    </citation>
    <scope>NUCLEOTIDE SEQUENCE</scope>
    <source>
        <strain evidence="3">cv. Clemenules</strain>
    </source>
</reference>
<evidence type="ECO:0000313" key="2">
    <source>
        <dbReference type="EMBL" id="ESR55123.1"/>
    </source>
</evidence>
<dbReference type="InterPro" id="IPR000073">
    <property type="entry name" value="AB_hydrolase_1"/>
</dbReference>
<dbReference type="Pfam" id="PF12697">
    <property type="entry name" value="Abhydrolase_6"/>
    <property type="match status" value="1"/>
</dbReference>
<feature type="non-terminal residue" evidence="2">
    <location>
        <position position="1"/>
    </location>
</feature>
<dbReference type="InParanoid" id="V4T4K8"/>
<dbReference type="InterPro" id="IPR029058">
    <property type="entry name" value="AB_hydrolase_fold"/>
</dbReference>
<dbReference type="Gene3D" id="3.40.50.1820">
    <property type="entry name" value="alpha/beta hydrolase"/>
    <property type="match status" value="1"/>
</dbReference>
<evidence type="ECO:0000313" key="3">
    <source>
        <dbReference type="Proteomes" id="UP000030687"/>
    </source>
</evidence>
<keyword evidence="3" id="KW-1185">Reference proteome</keyword>
<name>V4T4K8_CITCL</name>
<dbReference type="STRING" id="85681.V4T4K8"/>
<organism evidence="2 3">
    <name type="scientific">Citrus clementina</name>
    <name type="common">Clementine</name>
    <name type="synonym">Citrus deliciosa x Citrus sinensis</name>
    <dbReference type="NCBI Taxonomy" id="85681"/>
    <lineage>
        <taxon>Eukaryota</taxon>
        <taxon>Viridiplantae</taxon>
        <taxon>Streptophyta</taxon>
        <taxon>Embryophyta</taxon>
        <taxon>Tracheophyta</taxon>
        <taxon>Spermatophyta</taxon>
        <taxon>Magnoliopsida</taxon>
        <taxon>eudicotyledons</taxon>
        <taxon>Gunneridae</taxon>
        <taxon>Pentapetalae</taxon>
        <taxon>rosids</taxon>
        <taxon>malvids</taxon>
        <taxon>Sapindales</taxon>
        <taxon>Rutaceae</taxon>
        <taxon>Aurantioideae</taxon>
        <taxon>Citrus</taxon>
    </lineage>
</organism>
<dbReference type="KEGG" id="cic:CICLE_v100242671m"/>
<dbReference type="SUPFAM" id="SSF53474">
    <property type="entry name" value="alpha/beta-Hydrolases"/>
    <property type="match status" value="1"/>
</dbReference>
<dbReference type="GO" id="GO:0009507">
    <property type="term" value="C:chloroplast"/>
    <property type="evidence" value="ECO:0007669"/>
    <property type="project" value="TreeGrafter"/>
</dbReference>
<dbReference type="Proteomes" id="UP000030687">
    <property type="component" value="Unassembled WGS sequence"/>
</dbReference>
<dbReference type="OMA" id="SYTREAW"/>
<evidence type="ECO:0000259" key="1">
    <source>
        <dbReference type="Pfam" id="PF12697"/>
    </source>
</evidence>
<gene>
    <name evidence="2" type="ORF">CICLE_v100242671mg</name>
</gene>
<feature type="domain" description="AB hydrolase-1" evidence="1">
    <location>
        <begin position="5"/>
        <end position="61"/>
    </location>
</feature>
<dbReference type="eggNOG" id="KOG1454">
    <property type="taxonomic scope" value="Eukaryota"/>
</dbReference>
<proteinExistence type="predicted"/>
<accession>V4T4K8</accession>